<protein>
    <submittedName>
        <fullName evidence="3">Uncharacterized protein LOC104997263</fullName>
    </submittedName>
</protein>
<dbReference type="GeneID" id="104997263"/>
<evidence type="ECO:0000256" key="1">
    <source>
        <dbReference type="SAM" id="MobiDB-lite"/>
    </source>
</evidence>
<proteinExistence type="predicted"/>
<organism evidence="2 3">
    <name type="scientific">Bison bison bison</name>
    <name type="common">North American plains bison</name>
    <dbReference type="NCBI Taxonomy" id="43346"/>
    <lineage>
        <taxon>Eukaryota</taxon>
        <taxon>Metazoa</taxon>
        <taxon>Chordata</taxon>
        <taxon>Craniata</taxon>
        <taxon>Vertebrata</taxon>
        <taxon>Euteleostomi</taxon>
        <taxon>Mammalia</taxon>
        <taxon>Eutheria</taxon>
        <taxon>Laurasiatheria</taxon>
        <taxon>Artiodactyla</taxon>
        <taxon>Ruminantia</taxon>
        <taxon>Pecora</taxon>
        <taxon>Bovidae</taxon>
        <taxon>Bovinae</taxon>
        <taxon>Bison</taxon>
    </lineage>
</organism>
<dbReference type="AlphaFoldDB" id="A0A6P3IEC1"/>
<keyword evidence="2" id="KW-1185">Reference proteome</keyword>
<name>A0A6P3IEC1_BISBB</name>
<sequence length="228" mass="24298">MQGQQSGATHQGRKPRFPSKGSTQAGLAATSPEPRPAPGTPWTLGGSQGSDEGISLTKVSQPESSKMKTGKHLLLAATWKADLCCPMLQLPAAYDSKKRLICIRVSWPRDTPDLEDLAQEKFLAVVVASASLWSVFPRLGIYIRETGPCDKTAELPCPPPVLVLVPVAAASGSSCWPILSVQWVKANPFPGDPPRPAAVRRVAPFTDQGSQQGPVGVRLCAPEEDTCH</sequence>
<evidence type="ECO:0000313" key="3">
    <source>
        <dbReference type="RefSeq" id="XP_010850234.1"/>
    </source>
</evidence>
<gene>
    <name evidence="3" type="primary">LOC104997263</name>
</gene>
<reference evidence="3" key="1">
    <citation type="submission" date="2025-08" db="UniProtKB">
        <authorList>
            <consortium name="RefSeq"/>
        </authorList>
    </citation>
    <scope>IDENTIFICATION</scope>
    <source>
        <tissue evidence="3">Blood</tissue>
    </source>
</reference>
<dbReference type="RefSeq" id="XP_010850234.1">
    <property type="nucleotide sequence ID" value="XM_010851932.1"/>
</dbReference>
<dbReference type="Proteomes" id="UP000515208">
    <property type="component" value="Unplaced"/>
</dbReference>
<evidence type="ECO:0000313" key="2">
    <source>
        <dbReference type="Proteomes" id="UP000515208"/>
    </source>
</evidence>
<accession>A0A6P3IEC1</accession>
<dbReference type="KEGG" id="bbis:104997263"/>
<feature type="region of interest" description="Disordered" evidence="1">
    <location>
        <begin position="1"/>
        <end position="63"/>
    </location>
</feature>